<name>Q7G482_ORYSJ</name>
<evidence type="ECO:0000313" key="2">
    <source>
        <dbReference type="EMBL" id="AAL86499.1"/>
    </source>
</evidence>
<proteinExistence type="predicted"/>
<dbReference type="Proteomes" id="UP000000763">
    <property type="component" value="Chromosome 10"/>
</dbReference>
<reference evidence="3" key="1">
    <citation type="journal article" date="2005" name="Nature">
        <title>The map-based sequence of the rice genome.</title>
        <authorList>
            <consortium name="International rice genome sequencing project (IRGSP)"/>
            <person name="Matsumoto T."/>
            <person name="Wu J."/>
            <person name="Kanamori H."/>
            <person name="Katayose Y."/>
            <person name="Fujisawa M."/>
            <person name="Namiki N."/>
            <person name="Mizuno H."/>
            <person name="Yamamoto K."/>
            <person name="Antonio B.A."/>
            <person name="Baba T."/>
            <person name="Sakata K."/>
            <person name="Nagamura Y."/>
            <person name="Aoki H."/>
            <person name="Arikawa K."/>
            <person name="Arita K."/>
            <person name="Bito T."/>
            <person name="Chiden Y."/>
            <person name="Fujitsuka N."/>
            <person name="Fukunaka R."/>
            <person name="Hamada M."/>
            <person name="Harada C."/>
            <person name="Hayashi A."/>
            <person name="Hijishita S."/>
            <person name="Honda M."/>
            <person name="Hosokawa S."/>
            <person name="Ichikawa Y."/>
            <person name="Idonuma A."/>
            <person name="Iijima M."/>
            <person name="Ikeda M."/>
            <person name="Ikeno M."/>
            <person name="Ito K."/>
            <person name="Ito S."/>
            <person name="Ito T."/>
            <person name="Ito Y."/>
            <person name="Ito Y."/>
            <person name="Iwabuchi A."/>
            <person name="Kamiya K."/>
            <person name="Karasawa W."/>
            <person name="Kurita K."/>
            <person name="Katagiri S."/>
            <person name="Kikuta A."/>
            <person name="Kobayashi H."/>
            <person name="Kobayashi N."/>
            <person name="Machita K."/>
            <person name="Maehara T."/>
            <person name="Masukawa M."/>
            <person name="Mizubayashi T."/>
            <person name="Mukai Y."/>
            <person name="Nagasaki H."/>
            <person name="Nagata Y."/>
            <person name="Naito S."/>
            <person name="Nakashima M."/>
            <person name="Nakama Y."/>
            <person name="Nakamichi Y."/>
            <person name="Nakamura M."/>
            <person name="Meguro A."/>
            <person name="Negishi M."/>
            <person name="Ohta I."/>
            <person name="Ohta T."/>
            <person name="Okamoto M."/>
            <person name="Ono N."/>
            <person name="Saji S."/>
            <person name="Sakaguchi M."/>
            <person name="Sakai K."/>
            <person name="Shibata M."/>
            <person name="Shimokawa T."/>
            <person name="Song J."/>
            <person name="Takazaki Y."/>
            <person name="Terasawa K."/>
            <person name="Tsugane M."/>
            <person name="Tsuji K."/>
            <person name="Ueda S."/>
            <person name="Waki K."/>
            <person name="Yamagata H."/>
            <person name="Yamamoto M."/>
            <person name="Yamamoto S."/>
            <person name="Yamane H."/>
            <person name="Yoshiki S."/>
            <person name="Yoshihara R."/>
            <person name="Yukawa K."/>
            <person name="Zhong H."/>
            <person name="Yano M."/>
            <person name="Yuan Q."/>
            <person name="Ouyang S."/>
            <person name="Liu J."/>
            <person name="Jones K.M."/>
            <person name="Gansberger K."/>
            <person name="Moffat K."/>
            <person name="Hill J."/>
            <person name="Bera J."/>
            <person name="Fadrosh D."/>
            <person name="Jin S."/>
            <person name="Johri S."/>
            <person name="Kim M."/>
            <person name="Overton L."/>
            <person name="Reardon M."/>
            <person name="Tsitrin T."/>
            <person name="Vuong H."/>
            <person name="Weaver B."/>
            <person name="Ciecko A."/>
            <person name="Tallon L."/>
            <person name="Jackson J."/>
            <person name="Pai G."/>
            <person name="Aken S.V."/>
            <person name="Utterback T."/>
            <person name="Reidmuller S."/>
            <person name="Feldblyum T."/>
            <person name="Hsiao J."/>
            <person name="Zismann V."/>
            <person name="Iobst S."/>
            <person name="de Vazeille A.R."/>
            <person name="Buell C.R."/>
            <person name="Ying K."/>
            <person name="Li Y."/>
            <person name="Lu T."/>
            <person name="Huang Y."/>
            <person name="Zhao Q."/>
            <person name="Feng Q."/>
            <person name="Zhang L."/>
            <person name="Zhu J."/>
            <person name="Weng Q."/>
            <person name="Mu J."/>
            <person name="Lu Y."/>
            <person name="Fan D."/>
            <person name="Liu Y."/>
            <person name="Guan J."/>
            <person name="Zhang Y."/>
            <person name="Yu S."/>
            <person name="Liu X."/>
            <person name="Zhang Y."/>
            <person name="Hong G."/>
            <person name="Han B."/>
            <person name="Choisne N."/>
            <person name="Demange N."/>
            <person name="Orjeda G."/>
            <person name="Samain S."/>
            <person name="Cattolico L."/>
            <person name="Pelletier E."/>
            <person name="Couloux A."/>
            <person name="Segurens B."/>
            <person name="Wincker P."/>
            <person name="D'Hont A."/>
            <person name="Scarpelli C."/>
            <person name="Weissenbach J."/>
            <person name="Salanoubat M."/>
            <person name="Quetier F."/>
            <person name="Yu Y."/>
            <person name="Kim H.R."/>
            <person name="Rambo T."/>
            <person name="Currie J."/>
            <person name="Collura K."/>
            <person name="Luo M."/>
            <person name="Yang T."/>
            <person name="Ammiraju J.S.S."/>
            <person name="Engler F."/>
            <person name="Soderlund C."/>
            <person name="Wing R.A."/>
            <person name="Palmer L.E."/>
            <person name="de la Bastide M."/>
            <person name="Spiegel L."/>
            <person name="Nascimento L."/>
            <person name="Zutavern T."/>
            <person name="O'Shaughnessy A."/>
            <person name="Dike S."/>
            <person name="Dedhia N."/>
            <person name="Preston R."/>
            <person name="Balija V."/>
            <person name="McCombie W.R."/>
            <person name="Chow T."/>
            <person name="Chen H."/>
            <person name="Chung M."/>
            <person name="Chen C."/>
            <person name="Shaw J."/>
            <person name="Wu H."/>
            <person name="Hsiao K."/>
            <person name="Chao Y."/>
            <person name="Chu M."/>
            <person name="Cheng C."/>
            <person name="Hour A."/>
            <person name="Lee P."/>
            <person name="Lin S."/>
            <person name="Lin Y."/>
            <person name="Liou J."/>
            <person name="Liu S."/>
            <person name="Hsing Y."/>
            <person name="Raghuvanshi S."/>
            <person name="Mohanty A."/>
            <person name="Bharti A.K."/>
            <person name="Gaur A."/>
            <person name="Gupta V."/>
            <person name="Kumar D."/>
            <person name="Ravi V."/>
            <person name="Vij S."/>
            <person name="Kapur A."/>
            <person name="Khurana P."/>
            <person name="Khurana P."/>
            <person name="Khurana J.P."/>
            <person name="Tyagi A.K."/>
            <person name="Gaikwad K."/>
            <person name="Singh A."/>
            <person name="Dalal V."/>
            <person name="Srivastava S."/>
            <person name="Dixit A."/>
            <person name="Pal A.K."/>
            <person name="Ghazi I.A."/>
            <person name="Yadav M."/>
            <person name="Pandit A."/>
            <person name="Bhargava A."/>
            <person name="Sureshbabu K."/>
            <person name="Batra K."/>
            <person name="Sharma T.R."/>
            <person name="Mohapatra T."/>
            <person name="Singh N.K."/>
            <person name="Messing J."/>
            <person name="Nelson A.B."/>
            <person name="Fuks G."/>
            <person name="Kavchok S."/>
            <person name="Keizer G."/>
            <person name="Linton E."/>
            <person name="Llaca V."/>
            <person name="Song R."/>
            <person name="Tanyolac B."/>
            <person name="Young S."/>
            <person name="Ho-Il K."/>
            <person name="Hahn J.H."/>
            <person name="Sangsakoo G."/>
            <person name="Vanavichit A."/>
            <person name="de Mattos Luiz.A.T."/>
            <person name="Zimmer P.D."/>
            <person name="Malone G."/>
            <person name="Dellagostin O."/>
            <person name="de Oliveira A.C."/>
            <person name="Bevan M."/>
            <person name="Bancroft I."/>
            <person name="Minx P."/>
            <person name="Cordum H."/>
            <person name="Wilson R."/>
            <person name="Cheng Z."/>
            <person name="Jin W."/>
            <person name="Jiang J."/>
            <person name="Leong S.A."/>
            <person name="Iwama H."/>
            <person name="Gojobori T."/>
            <person name="Itoh T."/>
            <person name="Niimura Y."/>
            <person name="Fujii Y."/>
            <person name="Habara T."/>
            <person name="Sakai H."/>
            <person name="Sato Y."/>
            <person name="Wilson G."/>
            <person name="Kumar K."/>
            <person name="McCouch S."/>
            <person name="Juretic N."/>
            <person name="Hoen D."/>
            <person name="Wright S."/>
            <person name="Bruskiewich R."/>
            <person name="Bureau T."/>
            <person name="Miyao A."/>
            <person name="Hirochika H."/>
            <person name="Nishikawa T."/>
            <person name="Kadowaki K."/>
            <person name="Sugiura M."/>
            <person name="Burr B."/>
            <person name="Sasaki T."/>
        </authorList>
    </citation>
    <scope>NUCLEOTIDE SEQUENCE [LARGE SCALE GENOMIC DNA]</scope>
    <source>
        <strain evidence="3">cv. Nipponbare</strain>
    </source>
</reference>
<evidence type="ECO:0000256" key="1">
    <source>
        <dbReference type="SAM" id="MobiDB-lite"/>
    </source>
</evidence>
<reference evidence="3" key="2">
    <citation type="journal article" date="2008" name="Nucleic Acids Res.">
        <title>The rice annotation project database (RAP-DB): 2008 update.</title>
        <authorList>
            <consortium name="The rice annotation project (RAP)"/>
        </authorList>
    </citation>
    <scope>GENOME REANNOTATION</scope>
    <source>
        <strain evidence="3">cv. Nipponbare</strain>
    </source>
</reference>
<evidence type="ECO:0000313" key="3">
    <source>
        <dbReference type="Proteomes" id="UP000000763"/>
    </source>
</evidence>
<dbReference type="AlphaFoldDB" id="Q7G482"/>
<sequence>MAEIDSIYHVAVADRMLTSAMTTPPAAARDLMVAGDLGHGGAIRGHYRDEGNSPVHDTTTDGDSGEVKAAARLGLMAAAALQ</sequence>
<organism evidence="2 3">
    <name type="scientific">Oryza sativa subsp. japonica</name>
    <name type="common">Rice</name>
    <dbReference type="NCBI Taxonomy" id="39947"/>
    <lineage>
        <taxon>Eukaryota</taxon>
        <taxon>Viridiplantae</taxon>
        <taxon>Streptophyta</taxon>
        <taxon>Embryophyta</taxon>
        <taxon>Tracheophyta</taxon>
        <taxon>Spermatophyta</taxon>
        <taxon>Magnoliopsida</taxon>
        <taxon>Liliopsida</taxon>
        <taxon>Poales</taxon>
        <taxon>Poaceae</taxon>
        <taxon>BOP clade</taxon>
        <taxon>Oryzoideae</taxon>
        <taxon>Oryzeae</taxon>
        <taxon>Oryzinae</taxon>
        <taxon>Oryza</taxon>
        <taxon>Oryza sativa</taxon>
    </lineage>
</organism>
<accession>Q7G482</accession>
<protein>
    <submittedName>
        <fullName evidence="2">Uncharacterized protein</fullName>
    </submittedName>
</protein>
<gene>
    <name evidence="2" type="ORF">OSJNBa0004P12.2</name>
</gene>
<feature type="region of interest" description="Disordered" evidence="1">
    <location>
        <begin position="43"/>
        <end position="65"/>
    </location>
</feature>
<dbReference type="EMBL" id="AC099040">
    <property type="protein sequence ID" value="AAL86499.1"/>
    <property type="molecule type" value="Genomic_DNA"/>
</dbReference>